<evidence type="ECO:0000256" key="8">
    <source>
        <dbReference type="PROSITE-ProRule" id="PRU01263"/>
    </source>
</evidence>
<evidence type="ECO:0000313" key="11">
    <source>
        <dbReference type="EMBL" id="CAK1545813.1"/>
    </source>
</evidence>
<dbReference type="GO" id="GO:0000981">
    <property type="term" value="F:DNA-binding transcription factor activity, RNA polymerase II-specific"/>
    <property type="evidence" value="ECO:0007669"/>
    <property type="project" value="TreeGrafter"/>
</dbReference>
<feature type="domain" description="C2H2-type" evidence="9">
    <location>
        <begin position="338"/>
        <end position="366"/>
    </location>
</feature>
<protein>
    <submittedName>
        <fullName evidence="11">Uncharacterized protein</fullName>
    </submittedName>
</protein>
<dbReference type="EMBL" id="CAVLEF010000007">
    <property type="protein sequence ID" value="CAK1545813.1"/>
    <property type="molecule type" value="Genomic_DNA"/>
</dbReference>
<evidence type="ECO:0000256" key="5">
    <source>
        <dbReference type="ARBA" id="ARBA00023242"/>
    </source>
</evidence>
<dbReference type="InterPro" id="IPR036236">
    <property type="entry name" value="Znf_C2H2_sf"/>
</dbReference>
<evidence type="ECO:0000313" key="12">
    <source>
        <dbReference type="Proteomes" id="UP001497472"/>
    </source>
</evidence>
<dbReference type="GO" id="GO:0032502">
    <property type="term" value="P:developmental process"/>
    <property type="evidence" value="ECO:0007669"/>
    <property type="project" value="UniProtKB-ARBA"/>
</dbReference>
<comment type="similarity">
    <text evidence="6">Belongs to the snail C2H2-type zinc-finger protein family.</text>
</comment>
<evidence type="ECO:0000256" key="2">
    <source>
        <dbReference type="ARBA" id="ARBA00022737"/>
    </source>
</evidence>
<dbReference type="SMART" id="SM00868">
    <property type="entry name" value="zf-AD"/>
    <property type="match status" value="1"/>
</dbReference>
<comment type="caution">
    <text evidence="11">The sequence shown here is derived from an EMBL/GenBank/DDBJ whole genome shotgun (WGS) entry which is preliminary data.</text>
</comment>
<dbReference type="Gene3D" id="3.30.160.60">
    <property type="entry name" value="Classic Zinc Finger"/>
    <property type="match status" value="4"/>
</dbReference>
<evidence type="ECO:0000256" key="7">
    <source>
        <dbReference type="PROSITE-ProRule" id="PRU00042"/>
    </source>
</evidence>
<dbReference type="PROSITE" id="PS50157">
    <property type="entry name" value="ZINC_FINGER_C2H2_2"/>
    <property type="match status" value="5"/>
</dbReference>
<dbReference type="SUPFAM" id="SSF57716">
    <property type="entry name" value="Glucocorticoid receptor-like (DNA-binding domain)"/>
    <property type="match status" value="1"/>
</dbReference>
<dbReference type="AlphaFoldDB" id="A0AAV1J9G9"/>
<dbReference type="SMART" id="SM00355">
    <property type="entry name" value="ZnF_C2H2"/>
    <property type="match status" value="5"/>
</dbReference>
<feature type="binding site" evidence="8">
    <location>
        <position position="69"/>
    </location>
    <ligand>
        <name>Zn(2+)</name>
        <dbReference type="ChEBI" id="CHEBI:29105"/>
    </ligand>
</feature>
<feature type="domain" description="ZAD" evidence="10">
    <location>
        <begin position="19"/>
        <end position="96"/>
    </location>
</feature>
<dbReference type="InterPro" id="IPR013087">
    <property type="entry name" value="Znf_C2H2_type"/>
</dbReference>
<evidence type="ECO:0000256" key="3">
    <source>
        <dbReference type="ARBA" id="ARBA00022771"/>
    </source>
</evidence>
<dbReference type="Proteomes" id="UP001497472">
    <property type="component" value="Unassembled WGS sequence"/>
</dbReference>
<feature type="domain" description="C2H2-type" evidence="9">
    <location>
        <begin position="370"/>
        <end position="397"/>
    </location>
</feature>
<keyword evidence="4 8" id="KW-0862">Zinc</keyword>
<dbReference type="GO" id="GO:0008270">
    <property type="term" value="F:zinc ion binding"/>
    <property type="evidence" value="ECO:0007669"/>
    <property type="project" value="UniProtKB-UniRule"/>
</dbReference>
<dbReference type="SUPFAM" id="SSF57667">
    <property type="entry name" value="beta-beta-alpha zinc fingers"/>
    <property type="match status" value="3"/>
</dbReference>
<reference evidence="11 12" key="1">
    <citation type="submission" date="2023-11" db="EMBL/GenBank/DDBJ databases">
        <authorList>
            <person name="Okamura Y."/>
        </authorList>
    </citation>
    <scope>NUCLEOTIDE SEQUENCE [LARGE SCALE GENOMIC DNA]</scope>
</reference>
<feature type="binding site" evidence="8">
    <location>
        <position position="21"/>
    </location>
    <ligand>
        <name>Zn(2+)</name>
        <dbReference type="ChEBI" id="CHEBI:29105"/>
    </ligand>
</feature>
<evidence type="ECO:0000256" key="6">
    <source>
        <dbReference type="ARBA" id="ARBA00037948"/>
    </source>
</evidence>
<organism evidence="11 12">
    <name type="scientific">Leptosia nina</name>
    <dbReference type="NCBI Taxonomy" id="320188"/>
    <lineage>
        <taxon>Eukaryota</taxon>
        <taxon>Metazoa</taxon>
        <taxon>Ecdysozoa</taxon>
        <taxon>Arthropoda</taxon>
        <taxon>Hexapoda</taxon>
        <taxon>Insecta</taxon>
        <taxon>Pterygota</taxon>
        <taxon>Neoptera</taxon>
        <taxon>Endopterygota</taxon>
        <taxon>Lepidoptera</taxon>
        <taxon>Glossata</taxon>
        <taxon>Ditrysia</taxon>
        <taxon>Papilionoidea</taxon>
        <taxon>Pieridae</taxon>
        <taxon>Pierinae</taxon>
        <taxon>Leptosia</taxon>
    </lineage>
</organism>
<dbReference type="FunFam" id="3.30.160.60:FF:001049">
    <property type="entry name" value="zinc finger protein 319"/>
    <property type="match status" value="1"/>
</dbReference>
<dbReference type="GO" id="GO:0005634">
    <property type="term" value="C:nucleus"/>
    <property type="evidence" value="ECO:0007669"/>
    <property type="project" value="InterPro"/>
</dbReference>
<dbReference type="InterPro" id="IPR050527">
    <property type="entry name" value="Snail/Krueppel_Znf"/>
</dbReference>
<dbReference type="PROSITE" id="PS51915">
    <property type="entry name" value="ZAD"/>
    <property type="match status" value="1"/>
</dbReference>
<evidence type="ECO:0000256" key="1">
    <source>
        <dbReference type="ARBA" id="ARBA00022723"/>
    </source>
</evidence>
<dbReference type="Pfam" id="PF00096">
    <property type="entry name" value="zf-C2H2"/>
    <property type="match status" value="4"/>
</dbReference>
<dbReference type="Pfam" id="PF07776">
    <property type="entry name" value="zf-AD"/>
    <property type="match status" value="1"/>
</dbReference>
<evidence type="ECO:0000259" key="10">
    <source>
        <dbReference type="PROSITE" id="PS51915"/>
    </source>
</evidence>
<dbReference type="PROSITE" id="PS00028">
    <property type="entry name" value="ZINC_FINGER_C2H2_1"/>
    <property type="match status" value="5"/>
</dbReference>
<sequence>MRTYSRKPPEHHIIEGVLELCRLCLHEVNKPIHIFMDDDNKYCKFLPMRIMICLGLEITNEECLPKIICSQCLKDLNSFYDFKKRCTLSYQKLKSHYLAVKQKEVSKTQTKMEKESLLNSHTPEVDSKVGIDNNKEKEVVLSLTEGNALEVISIFNQATVPSRQNSEHEQVQTVTSYNVNDGLNFLNVGTSPPIPPIPEDVTSFLSTILVQLGVLTKDNENIAVVDQTFKNVRLETNDGSVMLELVEEEDSPIKKEPEQEKMPNGKFDFVYDANKGIPTVKAMCGTCGKKFASRGAMLRHDRTHKGIRPYVCEICDKAFTQREVLRRHMHLHQPERPFKCGSCDKGFTQRAALRSHELTNHAPTRPLSLYRCKLCPKMFLHASGLSRHQTVHTDRVYQCNVCSRKFKDKSSLVRHFKTSTHKMSTS</sequence>
<feature type="domain" description="C2H2-type" evidence="9">
    <location>
        <begin position="282"/>
        <end position="309"/>
    </location>
</feature>
<keyword evidence="2" id="KW-0677">Repeat</keyword>
<name>A0AAV1J9G9_9NEOP</name>
<feature type="domain" description="C2H2-type" evidence="9">
    <location>
        <begin position="397"/>
        <end position="426"/>
    </location>
</feature>
<gene>
    <name evidence="11" type="ORF">LNINA_LOCUS5429</name>
</gene>
<keyword evidence="5" id="KW-0539">Nucleus</keyword>
<accession>A0AAV1J9G9</accession>
<feature type="binding site" evidence="8">
    <location>
        <position position="24"/>
    </location>
    <ligand>
        <name>Zn(2+)</name>
        <dbReference type="ChEBI" id="CHEBI:29105"/>
    </ligand>
</feature>
<feature type="binding site" evidence="8">
    <location>
        <position position="72"/>
    </location>
    <ligand>
        <name>Zn(2+)</name>
        <dbReference type="ChEBI" id="CHEBI:29105"/>
    </ligand>
</feature>
<keyword evidence="12" id="KW-1185">Reference proteome</keyword>
<dbReference type="FunFam" id="3.30.160.60:FF:000202">
    <property type="entry name" value="Zinc finger protein 574"/>
    <property type="match status" value="1"/>
</dbReference>
<dbReference type="PANTHER" id="PTHR24388:SF104">
    <property type="entry name" value="AT-RICH BINDING PROTEIN-RELATED"/>
    <property type="match status" value="1"/>
</dbReference>
<dbReference type="Gene3D" id="3.40.1800.20">
    <property type="match status" value="1"/>
</dbReference>
<dbReference type="PANTHER" id="PTHR24388">
    <property type="entry name" value="ZINC FINGER PROTEIN"/>
    <property type="match status" value="1"/>
</dbReference>
<dbReference type="InterPro" id="IPR012934">
    <property type="entry name" value="Znf_AD"/>
</dbReference>
<evidence type="ECO:0000259" key="9">
    <source>
        <dbReference type="PROSITE" id="PS50157"/>
    </source>
</evidence>
<dbReference type="GO" id="GO:0000978">
    <property type="term" value="F:RNA polymerase II cis-regulatory region sequence-specific DNA binding"/>
    <property type="evidence" value="ECO:0007669"/>
    <property type="project" value="TreeGrafter"/>
</dbReference>
<keyword evidence="1 8" id="KW-0479">Metal-binding</keyword>
<feature type="domain" description="C2H2-type" evidence="9">
    <location>
        <begin position="310"/>
        <end position="337"/>
    </location>
</feature>
<proteinExistence type="inferred from homology"/>
<keyword evidence="3 7" id="KW-0863">Zinc-finger</keyword>
<evidence type="ECO:0000256" key="4">
    <source>
        <dbReference type="ARBA" id="ARBA00022833"/>
    </source>
</evidence>